<organism evidence="1 2">
    <name type="scientific">Tumebacillus lipolyticus</name>
    <dbReference type="NCBI Taxonomy" id="1280370"/>
    <lineage>
        <taxon>Bacteria</taxon>
        <taxon>Bacillati</taxon>
        <taxon>Bacillota</taxon>
        <taxon>Bacilli</taxon>
        <taxon>Bacillales</taxon>
        <taxon>Alicyclobacillaceae</taxon>
        <taxon>Tumebacillus</taxon>
    </lineage>
</organism>
<comment type="caution">
    <text evidence="1">The sequence shown here is derived from an EMBL/GenBank/DDBJ whole genome shotgun (WGS) entry which is preliminary data.</text>
</comment>
<name>A0ABW4ZZ58_9BACL</name>
<protein>
    <submittedName>
        <fullName evidence="1">Uncharacterized protein</fullName>
    </submittedName>
</protein>
<accession>A0ABW4ZZ58</accession>
<evidence type="ECO:0000313" key="2">
    <source>
        <dbReference type="Proteomes" id="UP001597343"/>
    </source>
</evidence>
<gene>
    <name evidence="1" type="ORF">ACFSOY_13865</name>
</gene>
<sequence>MTERSLKKRLEWLERKARSGKLTKQEQLELGASFLTSAFDQTKKT</sequence>
<dbReference type="RefSeq" id="WP_386047553.1">
    <property type="nucleotide sequence ID" value="NZ_JBHUIO010000008.1"/>
</dbReference>
<evidence type="ECO:0000313" key="1">
    <source>
        <dbReference type="EMBL" id="MFD2171063.1"/>
    </source>
</evidence>
<dbReference type="EMBL" id="JBHUIO010000008">
    <property type="protein sequence ID" value="MFD2171063.1"/>
    <property type="molecule type" value="Genomic_DNA"/>
</dbReference>
<proteinExistence type="predicted"/>
<reference evidence="2" key="1">
    <citation type="journal article" date="2019" name="Int. J. Syst. Evol. Microbiol.">
        <title>The Global Catalogue of Microorganisms (GCM) 10K type strain sequencing project: providing services to taxonomists for standard genome sequencing and annotation.</title>
        <authorList>
            <consortium name="The Broad Institute Genomics Platform"/>
            <consortium name="The Broad Institute Genome Sequencing Center for Infectious Disease"/>
            <person name="Wu L."/>
            <person name="Ma J."/>
        </authorList>
    </citation>
    <scope>NUCLEOTIDE SEQUENCE [LARGE SCALE GENOMIC DNA]</scope>
    <source>
        <strain evidence="2">CGMCC 1.13574</strain>
    </source>
</reference>
<keyword evidence="2" id="KW-1185">Reference proteome</keyword>
<dbReference type="Proteomes" id="UP001597343">
    <property type="component" value="Unassembled WGS sequence"/>
</dbReference>